<evidence type="ECO:0000313" key="2">
    <source>
        <dbReference type="EMBL" id="UZX29507.1"/>
    </source>
</evidence>
<dbReference type="InterPro" id="IPR002711">
    <property type="entry name" value="HNH"/>
</dbReference>
<sequence>MNCFKKDFSILKNLNECSKSSLTDEKRKEVNSIDLTEYDAIAYIGRNDIFIYSTYNGDLIYYINLLTQSEIEHKKNIKNFFRNLADRNTNFTCLSTLFVIEEDQFLKNMKKDDDELTKLYHTITKINGSQFITAAQYHGRFGFKIKQGQKTGITQKARKINICDKNHIYELFNHKCVYCNKELEKFSDKKNSITQIDHIVPIKEGGNNYYLNWALVCRECNNLKVNKLFNDTSKSSISKRGKKYLNKLKENYHFYKIRRDNQYYLVRKQGNFYFNSYFTIYKKICQKYTNRDDWCSGYQFITSLSDNDELEPIVKNGKVIPDSIIESELNKGNASTIDSWLNVVE</sequence>
<protein>
    <submittedName>
        <fullName evidence="2">HNH endonuclease</fullName>
    </submittedName>
</protein>
<dbReference type="InterPro" id="IPR003615">
    <property type="entry name" value="HNH_nuc"/>
</dbReference>
<dbReference type="Pfam" id="PF01844">
    <property type="entry name" value="HNH"/>
    <property type="match status" value="1"/>
</dbReference>
<keyword evidence="2" id="KW-0540">Nuclease</keyword>
<dbReference type="AlphaFoldDB" id="A0AA47B3V6"/>
<feature type="domain" description="HNH nuclease" evidence="1">
    <location>
        <begin position="165"/>
        <end position="222"/>
    </location>
</feature>
<keyword evidence="2" id="KW-0378">Hydrolase</keyword>
<gene>
    <name evidence="2" type="ORF">LDX53_08030</name>
</gene>
<evidence type="ECO:0000313" key="3">
    <source>
        <dbReference type="Proteomes" id="UP001164557"/>
    </source>
</evidence>
<dbReference type="CDD" id="cd00085">
    <property type="entry name" value="HNHc"/>
    <property type="match status" value="1"/>
</dbReference>
<dbReference type="GO" id="GO:0008270">
    <property type="term" value="F:zinc ion binding"/>
    <property type="evidence" value="ECO:0007669"/>
    <property type="project" value="InterPro"/>
</dbReference>
<organism evidence="2 3">
    <name type="scientific">Lactobacillus helsingborgensis</name>
    <dbReference type="NCBI Taxonomy" id="1218494"/>
    <lineage>
        <taxon>Bacteria</taxon>
        <taxon>Bacillati</taxon>
        <taxon>Bacillota</taxon>
        <taxon>Bacilli</taxon>
        <taxon>Lactobacillales</taxon>
        <taxon>Lactobacillaceae</taxon>
        <taxon>Lactobacillus</taxon>
    </lineage>
</organism>
<dbReference type="RefSeq" id="WP_046327708.1">
    <property type="nucleotide sequence ID" value="NZ_CP084389.1"/>
</dbReference>
<keyword evidence="2" id="KW-0255">Endonuclease</keyword>
<name>A0AA47B3V6_9LACO</name>
<dbReference type="GO" id="GO:0003676">
    <property type="term" value="F:nucleic acid binding"/>
    <property type="evidence" value="ECO:0007669"/>
    <property type="project" value="InterPro"/>
</dbReference>
<reference evidence="2" key="1">
    <citation type="submission" date="2021-09" db="EMBL/GenBank/DDBJ databases">
        <title>Lactobacillus species from Apis mellifera, Switzerland.</title>
        <authorList>
            <person name="Pfister J."/>
            <person name="Brown A."/>
            <person name="Neumann P."/>
            <person name="Collaud A."/>
            <person name="Retschnig G."/>
            <person name="Perreten V."/>
        </authorList>
    </citation>
    <scope>NUCLEOTIDE SEQUENCE</scope>
    <source>
        <strain evidence="2">IBH002</strain>
    </source>
</reference>
<accession>A0AA47B3V6</accession>
<dbReference type="GO" id="GO:0004519">
    <property type="term" value="F:endonuclease activity"/>
    <property type="evidence" value="ECO:0007669"/>
    <property type="project" value="UniProtKB-KW"/>
</dbReference>
<dbReference type="Proteomes" id="UP001164557">
    <property type="component" value="Chromosome"/>
</dbReference>
<proteinExistence type="predicted"/>
<evidence type="ECO:0000259" key="1">
    <source>
        <dbReference type="SMART" id="SM00507"/>
    </source>
</evidence>
<dbReference type="SMART" id="SM00507">
    <property type="entry name" value="HNHc"/>
    <property type="match status" value="1"/>
</dbReference>
<dbReference type="Gene3D" id="1.10.30.50">
    <property type="match status" value="1"/>
</dbReference>
<keyword evidence="3" id="KW-1185">Reference proteome</keyword>
<dbReference type="EMBL" id="CP084389">
    <property type="protein sequence ID" value="UZX29507.1"/>
    <property type="molecule type" value="Genomic_DNA"/>
</dbReference>